<dbReference type="SUPFAM" id="SSF56349">
    <property type="entry name" value="DNA breaking-rejoining enzymes"/>
    <property type="match status" value="1"/>
</dbReference>
<dbReference type="GO" id="GO:0003677">
    <property type="term" value="F:DNA binding"/>
    <property type="evidence" value="ECO:0007669"/>
    <property type="project" value="InterPro"/>
</dbReference>
<organism evidence="3 4">
    <name type="scientific">Trabulsiella guamensis ATCC 49490</name>
    <dbReference type="NCBI Taxonomy" id="1005994"/>
    <lineage>
        <taxon>Bacteria</taxon>
        <taxon>Pseudomonadati</taxon>
        <taxon>Pseudomonadota</taxon>
        <taxon>Gammaproteobacteria</taxon>
        <taxon>Enterobacterales</taxon>
        <taxon>Enterobacteriaceae</taxon>
        <taxon>Trabulsiella</taxon>
    </lineage>
</organism>
<name>A0A084ZN61_9ENTR</name>
<protein>
    <submittedName>
        <fullName evidence="3">Phage integrase</fullName>
    </submittedName>
</protein>
<evidence type="ECO:0000256" key="2">
    <source>
        <dbReference type="ARBA" id="ARBA00022908"/>
    </source>
</evidence>
<comment type="similarity">
    <text evidence="1">Belongs to the 'phage' integrase family.</text>
</comment>
<dbReference type="PANTHER" id="PTHR30629:SF6">
    <property type="entry name" value="PROPHAGE INTEGRASE INTA-RELATED"/>
    <property type="match status" value="1"/>
</dbReference>
<accession>A0A084ZN61</accession>
<reference evidence="4" key="1">
    <citation type="submission" date="2014-05" db="EMBL/GenBank/DDBJ databases">
        <title>ATOL: Assembling a taxonomically balanced genome-scale reconstruction of the evolutionary history of the Enterobacteriaceae.</title>
        <authorList>
            <person name="Plunkett G. III"/>
            <person name="Neeno-Eckwall E.C."/>
            <person name="Glasner J.D."/>
            <person name="Perna N.T."/>
        </authorList>
    </citation>
    <scope>NUCLEOTIDE SEQUENCE [LARGE SCALE GENOMIC DNA]</scope>
    <source>
        <strain evidence="4">ATCC 49490</strain>
    </source>
</reference>
<evidence type="ECO:0000256" key="1">
    <source>
        <dbReference type="ARBA" id="ARBA00008857"/>
    </source>
</evidence>
<dbReference type="PANTHER" id="PTHR30629">
    <property type="entry name" value="PROPHAGE INTEGRASE"/>
    <property type="match status" value="1"/>
</dbReference>
<dbReference type="AlphaFoldDB" id="A0A084ZN61"/>
<evidence type="ECO:0000313" key="4">
    <source>
        <dbReference type="Proteomes" id="UP000028630"/>
    </source>
</evidence>
<comment type="caution">
    <text evidence="3">The sequence shown here is derived from an EMBL/GenBank/DDBJ whole genome shotgun (WGS) entry which is preliminary data.</text>
</comment>
<dbReference type="Proteomes" id="UP000028630">
    <property type="component" value="Unassembled WGS sequence"/>
</dbReference>
<dbReference type="eggNOG" id="COG0582">
    <property type="taxonomic scope" value="Bacteria"/>
</dbReference>
<keyword evidence="2" id="KW-0229">DNA integration</keyword>
<feature type="non-terminal residue" evidence="3">
    <location>
        <position position="1"/>
    </location>
</feature>
<dbReference type="EMBL" id="JMTB01000119">
    <property type="protein sequence ID" value="KFB98905.1"/>
    <property type="molecule type" value="Genomic_DNA"/>
</dbReference>
<gene>
    <name evidence="3" type="ORF">GTGU_04357</name>
</gene>
<proteinExistence type="inferred from homology"/>
<dbReference type="InterPro" id="IPR011010">
    <property type="entry name" value="DNA_brk_join_enz"/>
</dbReference>
<evidence type="ECO:0000313" key="3">
    <source>
        <dbReference type="EMBL" id="KFB98905.1"/>
    </source>
</evidence>
<dbReference type="GO" id="GO:0015074">
    <property type="term" value="P:DNA integration"/>
    <property type="evidence" value="ECO:0007669"/>
    <property type="project" value="UniProtKB-KW"/>
</dbReference>
<keyword evidence="4" id="KW-1185">Reference proteome</keyword>
<dbReference type="InterPro" id="IPR050808">
    <property type="entry name" value="Phage_Integrase"/>
</dbReference>
<sequence>RMGYKGELVSHGFRSLGSTAMNEAGFHADVIEAVLSHVEKNKVRAAYNRTTWLKHRAELMNWWGEQIRNASYGGFWQDRTIPQEE</sequence>